<reference evidence="2" key="1">
    <citation type="submission" date="2017-07" db="EMBL/GenBank/DDBJ databases">
        <authorList>
            <person name="Varghese N."/>
            <person name="Submissions S."/>
        </authorList>
    </citation>
    <scope>NUCLEOTIDE SEQUENCE [LARGE SCALE GENOMIC DNA]</scope>
    <source>
        <strain evidence="2">NLAE-zl-C134</strain>
    </source>
</reference>
<gene>
    <name evidence="1" type="ORF">SAMN05216529_10797</name>
</gene>
<name>A0A315ZVP9_9FIRM</name>
<keyword evidence="2" id="KW-1185">Reference proteome</keyword>
<organism evidence="1 2">
    <name type="scientific">Faecalicatena contorta</name>
    <dbReference type="NCBI Taxonomy" id="39482"/>
    <lineage>
        <taxon>Bacteria</taxon>
        <taxon>Bacillati</taxon>
        <taxon>Bacillota</taxon>
        <taxon>Clostridia</taxon>
        <taxon>Lachnospirales</taxon>
        <taxon>Lachnospiraceae</taxon>
        <taxon>Faecalicatena</taxon>
    </lineage>
</organism>
<accession>A0A315ZVP9</accession>
<dbReference type="AlphaFoldDB" id="A0A315ZVP9"/>
<dbReference type="EMBL" id="UHJJ01000007">
    <property type="protein sequence ID" value="SUQ14643.1"/>
    <property type="molecule type" value="Genomic_DNA"/>
</dbReference>
<evidence type="ECO:0000313" key="1">
    <source>
        <dbReference type="EMBL" id="SUQ14643.1"/>
    </source>
</evidence>
<proteinExistence type="predicted"/>
<dbReference type="Proteomes" id="UP000254051">
    <property type="component" value="Unassembled WGS sequence"/>
</dbReference>
<sequence length="35" mass="4163">MALFFTDFAELDVDWANDIVNKGRKLYKKEKRKGD</sequence>
<protein>
    <submittedName>
        <fullName evidence="1">Uncharacterized protein</fullName>
    </submittedName>
</protein>
<evidence type="ECO:0000313" key="2">
    <source>
        <dbReference type="Proteomes" id="UP000254051"/>
    </source>
</evidence>